<name>A0ABD0JEL6_9CAEN</name>
<proteinExistence type="predicted"/>
<gene>
    <name evidence="1" type="ORF">BaRGS_00035520</name>
</gene>
<organism evidence="1 2">
    <name type="scientific">Batillaria attramentaria</name>
    <dbReference type="NCBI Taxonomy" id="370345"/>
    <lineage>
        <taxon>Eukaryota</taxon>
        <taxon>Metazoa</taxon>
        <taxon>Spiralia</taxon>
        <taxon>Lophotrochozoa</taxon>
        <taxon>Mollusca</taxon>
        <taxon>Gastropoda</taxon>
        <taxon>Caenogastropoda</taxon>
        <taxon>Sorbeoconcha</taxon>
        <taxon>Cerithioidea</taxon>
        <taxon>Batillariidae</taxon>
        <taxon>Batillaria</taxon>
    </lineage>
</organism>
<dbReference type="Proteomes" id="UP001519460">
    <property type="component" value="Unassembled WGS sequence"/>
</dbReference>
<dbReference type="EMBL" id="JACVVK020000476">
    <property type="protein sequence ID" value="KAK7471861.1"/>
    <property type="molecule type" value="Genomic_DNA"/>
</dbReference>
<evidence type="ECO:0000313" key="1">
    <source>
        <dbReference type="EMBL" id="KAK7471861.1"/>
    </source>
</evidence>
<reference evidence="1 2" key="1">
    <citation type="journal article" date="2023" name="Sci. Data">
        <title>Genome assembly of the Korean intertidal mud-creeper Batillaria attramentaria.</title>
        <authorList>
            <person name="Patra A.K."/>
            <person name="Ho P.T."/>
            <person name="Jun S."/>
            <person name="Lee S.J."/>
            <person name="Kim Y."/>
            <person name="Won Y.J."/>
        </authorList>
    </citation>
    <scope>NUCLEOTIDE SEQUENCE [LARGE SCALE GENOMIC DNA]</scope>
    <source>
        <strain evidence="1">Wonlab-2016</strain>
    </source>
</reference>
<keyword evidence="2" id="KW-1185">Reference proteome</keyword>
<accession>A0ABD0JEL6</accession>
<comment type="caution">
    <text evidence="1">The sequence shown here is derived from an EMBL/GenBank/DDBJ whole genome shotgun (WGS) entry which is preliminary data.</text>
</comment>
<protein>
    <submittedName>
        <fullName evidence="1">Uncharacterized protein</fullName>
    </submittedName>
</protein>
<dbReference type="AlphaFoldDB" id="A0ABD0JEL6"/>
<evidence type="ECO:0000313" key="2">
    <source>
        <dbReference type="Proteomes" id="UP001519460"/>
    </source>
</evidence>
<sequence length="114" mass="13318">MTYWICWVYYASTISLTVQRRYCKTPLVPVDKRLWLARVHFCSWTVLGWLDVFCPPRGCWCFQTRGLWKKVCSKFVPAGLDLVTSNLKSYFQKVESPDSPVLCAYKSHELVQSV</sequence>